<evidence type="ECO:0000313" key="9">
    <source>
        <dbReference type="Proteomes" id="UP000503003"/>
    </source>
</evidence>
<evidence type="ECO:0000256" key="6">
    <source>
        <dbReference type="SAM" id="Phobius"/>
    </source>
</evidence>
<evidence type="ECO:0000256" key="5">
    <source>
        <dbReference type="ARBA" id="ARBA00023136"/>
    </source>
</evidence>
<feature type="transmembrane region" description="Helical" evidence="6">
    <location>
        <begin position="116"/>
        <end position="136"/>
    </location>
</feature>
<evidence type="ECO:0000259" key="7">
    <source>
        <dbReference type="Pfam" id="PF00482"/>
    </source>
</evidence>
<keyword evidence="2" id="KW-1003">Cell membrane</keyword>
<name>A0A6G7CFX9_9VIBR</name>
<dbReference type="AlphaFoldDB" id="A0A6G7CFX9"/>
<keyword evidence="3 6" id="KW-0812">Transmembrane</keyword>
<feature type="transmembrane region" description="Helical" evidence="6">
    <location>
        <begin position="263"/>
        <end position="287"/>
    </location>
</feature>
<organism evidence="8 9">
    <name type="scientific">Vibrio ziniensis</name>
    <dbReference type="NCBI Taxonomy" id="2711221"/>
    <lineage>
        <taxon>Bacteria</taxon>
        <taxon>Pseudomonadati</taxon>
        <taxon>Pseudomonadota</taxon>
        <taxon>Gammaproteobacteria</taxon>
        <taxon>Vibrionales</taxon>
        <taxon>Vibrionaceae</taxon>
        <taxon>Vibrio</taxon>
    </lineage>
</organism>
<dbReference type="GO" id="GO:0005886">
    <property type="term" value="C:plasma membrane"/>
    <property type="evidence" value="ECO:0007669"/>
    <property type="project" value="UniProtKB-SubCell"/>
</dbReference>
<dbReference type="PANTHER" id="PTHR35007">
    <property type="entry name" value="INTEGRAL MEMBRANE PROTEIN-RELATED"/>
    <property type="match status" value="1"/>
</dbReference>
<dbReference type="EMBL" id="CP049331">
    <property type="protein sequence ID" value="QIH40980.1"/>
    <property type="molecule type" value="Genomic_DNA"/>
</dbReference>
<accession>A0A6G7CFX9</accession>
<comment type="subcellular location">
    <subcellularLocation>
        <location evidence="1">Cell membrane</location>
        <topology evidence="1">Multi-pass membrane protein</topology>
    </subcellularLocation>
</comment>
<evidence type="ECO:0000313" key="8">
    <source>
        <dbReference type="EMBL" id="QIH40980.1"/>
    </source>
</evidence>
<evidence type="ECO:0000256" key="2">
    <source>
        <dbReference type="ARBA" id="ARBA00022475"/>
    </source>
</evidence>
<dbReference type="PANTHER" id="PTHR35007:SF1">
    <property type="entry name" value="PILUS ASSEMBLY PROTEIN"/>
    <property type="match status" value="1"/>
</dbReference>
<keyword evidence="5 6" id="KW-0472">Membrane</keyword>
<dbReference type="RefSeq" id="WP_165310389.1">
    <property type="nucleotide sequence ID" value="NZ_CP049331.1"/>
</dbReference>
<feature type="transmembrane region" description="Helical" evidence="6">
    <location>
        <begin position="299"/>
        <end position="318"/>
    </location>
</feature>
<reference evidence="8 9" key="1">
    <citation type="submission" date="2020-02" db="EMBL/GenBank/DDBJ databases">
        <title>A complete genome of a marine bacterium Vibrio sp. ZWAL4003 isolated from the mangrove sediment with the ability to degrade polysaccharides.</title>
        <authorList>
            <person name="Wu J."/>
            <person name="Qu W."/>
            <person name="Zeng R."/>
        </authorList>
    </citation>
    <scope>NUCLEOTIDE SEQUENCE [LARGE SCALE GENOMIC DNA]</scope>
    <source>
        <strain evidence="8 9">ZWAL4003</strain>
    </source>
</reference>
<gene>
    <name evidence="8" type="ORF">G5S32_02815</name>
</gene>
<protein>
    <submittedName>
        <fullName evidence="8">Type II secretion system F family protein</fullName>
    </submittedName>
</protein>
<evidence type="ECO:0000256" key="3">
    <source>
        <dbReference type="ARBA" id="ARBA00022692"/>
    </source>
</evidence>
<evidence type="ECO:0000256" key="4">
    <source>
        <dbReference type="ARBA" id="ARBA00022989"/>
    </source>
</evidence>
<dbReference type="Proteomes" id="UP000503003">
    <property type="component" value="Chromosome 1"/>
</dbReference>
<feature type="transmembrane region" description="Helical" evidence="6">
    <location>
        <begin position="6"/>
        <end position="25"/>
    </location>
</feature>
<proteinExistence type="predicted"/>
<keyword evidence="4 6" id="KW-1133">Transmembrane helix</keyword>
<sequence>MQQDSLYFFGFLFFAVFLISQAFLLPAAGNKAKHKEISKRLKESQSLIDEQSRSLLNEHYIRSLSPIDQKLVSFSAFSNMKKSLELAGISTSLTQVVALTSLSQIVLFIASFMLGARFYIAFLFSFFVWLVLYFIISSKMSKRLNKFEELFPDALDVMKRMLSAGHPITYAFSEVGKELPDPLGCEFKNTFNLLNYGYDIRLAMMQMVERNPTVSMFAFSSAVLLQKETGGDLSENLDKVSKVLRARFKLQRKIKTLSAESKLSAWILVLAPFAIFVMLSFISPGYLDPLYTDPRGTKLVMIGGVGLFIGAMWIRKIINFEV</sequence>
<feature type="domain" description="Type II secretion system protein GspF" evidence="7">
    <location>
        <begin position="155"/>
        <end position="279"/>
    </location>
</feature>
<keyword evidence="9" id="KW-1185">Reference proteome</keyword>
<dbReference type="Pfam" id="PF00482">
    <property type="entry name" value="T2SSF"/>
    <property type="match status" value="1"/>
</dbReference>
<dbReference type="KEGG" id="vzi:G5S32_02815"/>
<evidence type="ECO:0000256" key="1">
    <source>
        <dbReference type="ARBA" id="ARBA00004651"/>
    </source>
</evidence>
<feature type="transmembrane region" description="Helical" evidence="6">
    <location>
        <begin position="86"/>
        <end position="110"/>
    </location>
</feature>
<dbReference type="InterPro" id="IPR018076">
    <property type="entry name" value="T2SS_GspF_dom"/>
</dbReference>